<protein>
    <submittedName>
        <fullName evidence="2">(northern house mosquito) hypothetical protein</fullName>
    </submittedName>
</protein>
<dbReference type="EMBL" id="HBUE01023530">
    <property type="protein sequence ID" value="CAG6453611.1"/>
    <property type="molecule type" value="Transcribed_RNA"/>
</dbReference>
<reference evidence="2" key="1">
    <citation type="submission" date="2021-05" db="EMBL/GenBank/DDBJ databases">
        <authorList>
            <person name="Alioto T."/>
            <person name="Alioto T."/>
            <person name="Gomez Garrido J."/>
        </authorList>
    </citation>
    <scope>NUCLEOTIDE SEQUENCE</scope>
</reference>
<dbReference type="EMBL" id="HBUE01317703">
    <property type="protein sequence ID" value="CAG6586465.1"/>
    <property type="molecule type" value="Transcribed_RNA"/>
</dbReference>
<accession>A0A8D8F052</accession>
<organism evidence="2">
    <name type="scientific">Culex pipiens</name>
    <name type="common">House mosquito</name>
    <dbReference type="NCBI Taxonomy" id="7175"/>
    <lineage>
        <taxon>Eukaryota</taxon>
        <taxon>Metazoa</taxon>
        <taxon>Ecdysozoa</taxon>
        <taxon>Arthropoda</taxon>
        <taxon>Hexapoda</taxon>
        <taxon>Insecta</taxon>
        <taxon>Pterygota</taxon>
        <taxon>Neoptera</taxon>
        <taxon>Endopterygota</taxon>
        <taxon>Diptera</taxon>
        <taxon>Nematocera</taxon>
        <taxon>Culicoidea</taxon>
        <taxon>Culicidae</taxon>
        <taxon>Culicinae</taxon>
        <taxon>Culicini</taxon>
        <taxon>Culex</taxon>
        <taxon>Culex</taxon>
    </lineage>
</organism>
<feature type="compositionally biased region" description="Polar residues" evidence="1">
    <location>
        <begin position="39"/>
        <end position="54"/>
    </location>
</feature>
<sequence length="106" mass="11335">MARVRPVPSTTRTSSRRSSSRAPSWPFSSQSSTIWAVAGSSTRAPSKASNSTTCAKRRPICRMPTGTSSRSSGAPCWTSRRSRTVRTTTATGRARFLGGPATARSR</sequence>
<feature type="compositionally biased region" description="Low complexity" evidence="1">
    <location>
        <begin position="1"/>
        <end position="13"/>
    </location>
</feature>
<evidence type="ECO:0000256" key="1">
    <source>
        <dbReference type="SAM" id="MobiDB-lite"/>
    </source>
</evidence>
<name>A0A8D8F052_CULPI</name>
<feature type="region of interest" description="Disordered" evidence="1">
    <location>
        <begin position="1"/>
        <end position="88"/>
    </location>
</feature>
<dbReference type="AlphaFoldDB" id="A0A8D8F052"/>
<feature type="compositionally biased region" description="Low complexity" evidence="1">
    <location>
        <begin position="20"/>
        <end position="33"/>
    </location>
</feature>
<dbReference type="EMBL" id="HBUE01211268">
    <property type="protein sequence ID" value="CAG6534517.1"/>
    <property type="molecule type" value="Transcribed_RNA"/>
</dbReference>
<proteinExistence type="predicted"/>
<evidence type="ECO:0000313" key="2">
    <source>
        <dbReference type="EMBL" id="CAG6453611.1"/>
    </source>
</evidence>